<sequence>MRLNQQLDRELALAAMQARLDEWECHLAAQSLVEALRKEAQFEIEQVVRTPGALSRRVRSSVHLAHGADGAVTGARLNVERDGEAIFEWHLPLSEDPHLASSETSLGSGVFVVTNSAMTAIMLHAATIDQLIGEAAKASDIRSSCRHIAHNARRAWRALSVNVEPASSNE</sequence>
<evidence type="ECO:0000313" key="2">
    <source>
        <dbReference type="Proteomes" id="UP000464751"/>
    </source>
</evidence>
<dbReference type="KEGG" id="apra:G3A50_11840"/>
<dbReference type="AlphaFoldDB" id="A0A6P1YQ99"/>
<accession>A0A6P1YQ99</accession>
<dbReference type="EMBL" id="CP048630">
    <property type="protein sequence ID" value="QIB34323.1"/>
    <property type="molecule type" value="Genomic_DNA"/>
</dbReference>
<gene>
    <name evidence="1" type="ORF">G3A50_11840</name>
</gene>
<organism evidence="1 2">
    <name type="scientific">Ancylobacter pratisalsi</name>
    <dbReference type="NCBI Taxonomy" id="1745854"/>
    <lineage>
        <taxon>Bacteria</taxon>
        <taxon>Pseudomonadati</taxon>
        <taxon>Pseudomonadota</taxon>
        <taxon>Alphaproteobacteria</taxon>
        <taxon>Hyphomicrobiales</taxon>
        <taxon>Xanthobacteraceae</taxon>
        <taxon>Ancylobacter</taxon>
    </lineage>
</organism>
<evidence type="ECO:0000313" key="1">
    <source>
        <dbReference type="EMBL" id="QIB34323.1"/>
    </source>
</evidence>
<dbReference type="Proteomes" id="UP000464751">
    <property type="component" value="Chromosome"/>
</dbReference>
<dbReference type="RefSeq" id="WP_163075467.1">
    <property type="nucleotide sequence ID" value="NZ_CP048630.1"/>
</dbReference>
<reference evidence="1 2" key="1">
    <citation type="submission" date="2020-02" db="EMBL/GenBank/DDBJ databases">
        <authorList>
            <person name="Li G."/>
        </authorList>
    </citation>
    <scope>NUCLEOTIDE SEQUENCE [LARGE SCALE GENOMIC DNA]</scope>
    <source>
        <strain evidence="1 2">DSM 102029</strain>
    </source>
</reference>
<protein>
    <submittedName>
        <fullName evidence="1">Uncharacterized protein</fullName>
    </submittedName>
</protein>
<proteinExistence type="predicted"/>
<name>A0A6P1YQ99_9HYPH</name>
<keyword evidence="2" id="KW-1185">Reference proteome</keyword>